<evidence type="ECO:0000313" key="3">
    <source>
        <dbReference type="Proteomes" id="UP000241912"/>
    </source>
</evidence>
<feature type="domain" description="YprB ribonuclease H-like" evidence="1">
    <location>
        <begin position="37"/>
        <end position="95"/>
    </location>
</feature>
<organism evidence="2 3">
    <name type="scientific">Nitrosomonas supralitoralis</name>
    <dbReference type="NCBI Taxonomy" id="2116706"/>
    <lineage>
        <taxon>Bacteria</taxon>
        <taxon>Pseudomonadati</taxon>
        <taxon>Pseudomonadota</taxon>
        <taxon>Betaproteobacteria</taxon>
        <taxon>Nitrosomonadales</taxon>
        <taxon>Nitrosomonadaceae</taxon>
        <taxon>Nitrosomonas</taxon>
    </lineage>
</organism>
<dbReference type="InterPro" id="IPR012337">
    <property type="entry name" value="RNaseH-like_sf"/>
</dbReference>
<dbReference type="RefSeq" id="WP_106706132.1">
    <property type="nucleotide sequence ID" value="NZ_PXXU01000009.1"/>
</dbReference>
<dbReference type="EMBL" id="PXXU01000009">
    <property type="protein sequence ID" value="PSJ18149.1"/>
    <property type="molecule type" value="Genomic_DNA"/>
</dbReference>
<keyword evidence="3" id="KW-1185">Reference proteome</keyword>
<sequence length="137" mass="16575">MSEKILVVDVGESIIGIQPVKFGRYIPYYGDKRVRALERLEDAGEVVTYNGNEYDIRELNKLSIRLRNTDFIMRGIHTDMRELCWPNIWGSNLRDTYKRYCSIKTEFPDTYEGSNRSDVFRTLHLWRYWKKHKEFRW</sequence>
<name>A0A2P7NXG7_9PROT</name>
<gene>
    <name evidence="2" type="ORF">C7H79_04680</name>
</gene>
<evidence type="ECO:0000259" key="1">
    <source>
        <dbReference type="Pfam" id="PF13482"/>
    </source>
</evidence>
<proteinExistence type="predicted"/>
<dbReference type="Pfam" id="PF13482">
    <property type="entry name" value="RNase_H_2"/>
    <property type="match status" value="1"/>
</dbReference>
<dbReference type="Proteomes" id="UP000241912">
    <property type="component" value="Unassembled WGS sequence"/>
</dbReference>
<reference evidence="2 3" key="1">
    <citation type="submission" date="2018-03" db="EMBL/GenBank/DDBJ databases">
        <title>Draft genome of Nitrosomonas supralitoralis APG5.</title>
        <authorList>
            <person name="Urakawa H."/>
            <person name="Lopez J.V."/>
        </authorList>
    </citation>
    <scope>NUCLEOTIDE SEQUENCE [LARGE SCALE GENOMIC DNA]</scope>
    <source>
        <strain evidence="2 3">APG5</strain>
    </source>
</reference>
<protein>
    <recommendedName>
        <fullName evidence="1">YprB ribonuclease H-like domain-containing protein</fullName>
    </recommendedName>
</protein>
<accession>A0A2P7NXG7</accession>
<comment type="caution">
    <text evidence="2">The sequence shown here is derived from an EMBL/GenBank/DDBJ whole genome shotgun (WGS) entry which is preliminary data.</text>
</comment>
<dbReference type="AlphaFoldDB" id="A0A2P7NXG7"/>
<dbReference type="SUPFAM" id="SSF53098">
    <property type="entry name" value="Ribonuclease H-like"/>
    <property type="match status" value="1"/>
</dbReference>
<evidence type="ECO:0000313" key="2">
    <source>
        <dbReference type="EMBL" id="PSJ18149.1"/>
    </source>
</evidence>
<dbReference type="InterPro" id="IPR038720">
    <property type="entry name" value="YprB_RNase_H-like_dom"/>
</dbReference>